<dbReference type="GO" id="GO:0006878">
    <property type="term" value="P:intracellular copper ion homeostasis"/>
    <property type="evidence" value="ECO:0007669"/>
    <property type="project" value="InterPro"/>
</dbReference>
<gene>
    <name evidence="3" type="ORF">CXL00_05760</name>
</gene>
<name>A0A2N8T1C6_STUST</name>
<dbReference type="Gene3D" id="2.40.128.130">
    <property type="entry name" value="Autotransporter beta-domain"/>
    <property type="match status" value="1"/>
</dbReference>
<organism evidence="3 4">
    <name type="scientific">Stutzerimonas stutzeri</name>
    <name type="common">Pseudomonas stutzeri</name>
    <dbReference type="NCBI Taxonomy" id="316"/>
    <lineage>
        <taxon>Bacteria</taxon>
        <taxon>Pseudomonadati</taxon>
        <taxon>Pseudomonadota</taxon>
        <taxon>Gammaproteobacteria</taxon>
        <taxon>Pseudomonadales</taxon>
        <taxon>Pseudomonadaceae</taxon>
        <taxon>Stutzerimonas</taxon>
    </lineage>
</organism>
<feature type="chain" id="PRO_5014835011" evidence="2">
    <location>
        <begin position="40"/>
        <end position="336"/>
    </location>
</feature>
<evidence type="ECO:0000313" key="4">
    <source>
        <dbReference type="Proteomes" id="UP000235897"/>
    </source>
</evidence>
<dbReference type="Pfam" id="PF05275">
    <property type="entry name" value="CopB"/>
    <property type="match status" value="1"/>
</dbReference>
<protein>
    <submittedName>
        <fullName evidence="3">Copper resistance protein B</fullName>
    </submittedName>
</protein>
<accession>A0A2N8T1C6</accession>
<dbReference type="GO" id="GO:0005507">
    <property type="term" value="F:copper ion binding"/>
    <property type="evidence" value="ECO:0007669"/>
    <property type="project" value="InterPro"/>
</dbReference>
<dbReference type="SUPFAM" id="SSF56935">
    <property type="entry name" value="Porins"/>
    <property type="match status" value="1"/>
</dbReference>
<dbReference type="InterPro" id="IPR036709">
    <property type="entry name" value="Autotransporte_beta_dom_sf"/>
</dbReference>
<dbReference type="EMBL" id="POUW01000001">
    <property type="protein sequence ID" value="PNG08535.1"/>
    <property type="molecule type" value="Genomic_DNA"/>
</dbReference>
<proteinExistence type="predicted"/>
<dbReference type="GO" id="GO:0009279">
    <property type="term" value="C:cell outer membrane"/>
    <property type="evidence" value="ECO:0007669"/>
    <property type="project" value="InterPro"/>
</dbReference>
<feature type="region of interest" description="Disordered" evidence="1">
    <location>
        <begin position="73"/>
        <end position="106"/>
    </location>
</feature>
<keyword evidence="2" id="KW-0732">Signal</keyword>
<evidence type="ECO:0000256" key="1">
    <source>
        <dbReference type="SAM" id="MobiDB-lite"/>
    </source>
</evidence>
<evidence type="ECO:0000313" key="3">
    <source>
        <dbReference type="EMBL" id="PNG08535.1"/>
    </source>
</evidence>
<dbReference type="InterPro" id="IPR007939">
    <property type="entry name" value="Cu-R_B_prcur"/>
</dbReference>
<dbReference type="OrthoDB" id="9778934at2"/>
<reference evidence="3 4" key="1">
    <citation type="submission" date="2018-01" db="EMBL/GenBank/DDBJ databases">
        <title>Denitrification phenotypes of diverse strains of Pseudomonas stutzeri.</title>
        <authorList>
            <person name="Milligan D.A."/>
            <person name="Bergaust L."/>
            <person name="Bakken L.R."/>
            <person name="Frostegard A."/>
        </authorList>
    </citation>
    <scope>NUCLEOTIDE SEQUENCE [LARGE SCALE GENOMIC DNA]</scope>
    <source>
        <strain evidence="3 4">28a3</strain>
    </source>
</reference>
<dbReference type="AlphaFoldDB" id="A0A2N8T1C6"/>
<feature type="signal peptide" evidence="2">
    <location>
        <begin position="1"/>
        <end position="39"/>
    </location>
</feature>
<evidence type="ECO:0000256" key="2">
    <source>
        <dbReference type="SAM" id="SignalP"/>
    </source>
</evidence>
<comment type="caution">
    <text evidence="3">The sequence shown here is derived from an EMBL/GenBank/DDBJ whole genome shotgun (WGS) entry which is preliminary data.</text>
</comment>
<sequence length="336" mass="36678">MITDGGSKHSAQAWKALVLRSGRLPLAIALSLAAATSQAQETMDHAGHAAPMDHSQINHGQMNHEAMDHEALGHGDMHHGSASQGSATHPPATGIPPGQETRSPVPTIRDTDRAAAFPDLPPHQMHQGGSNFFILADQLEWQDADDGSALTWDLSGWFGGDIDRLAFRSEGERSNSHTEEAELQMLWSHAVSPWWETVAGIRQDFEPGSPQTWAAFGVQGMPLYGLETDVTAFIGEGGQTALRLEAEYDILLTQRWVLQPIAELNLYGRNDESRGVGSGLSEASAGLRLRYEISRQFAPYLGVSWSRTYGDSADLRRAEGEDTNEARLVAGVRFWF</sequence>
<dbReference type="Proteomes" id="UP000235897">
    <property type="component" value="Unassembled WGS sequence"/>
</dbReference>